<evidence type="ECO:0000256" key="4">
    <source>
        <dbReference type="SAM" id="Coils"/>
    </source>
</evidence>
<dbReference type="EMBL" id="LSRX01000737">
    <property type="protein sequence ID" value="OLP89916.1"/>
    <property type="molecule type" value="Genomic_DNA"/>
</dbReference>
<comment type="caution">
    <text evidence="6">The sequence shown here is derived from an EMBL/GenBank/DDBJ whole genome shotgun (WGS) entry which is preliminary data.</text>
</comment>
<evidence type="ECO:0000313" key="6">
    <source>
        <dbReference type="EMBL" id="OLP89916.1"/>
    </source>
</evidence>
<accession>A0A1Q9D457</accession>
<feature type="coiled-coil region" evidence="4">
    <location>
        <begin position="299"/>
        <end position="333"/>
    </location>
</feature>
<sequence>MSAKPGFRLRKIKEEDAREGQPRSTSAAGVRHLRRLLHVERRLPSEAGRRILESRLDAGKQSDQARSDSKRSPGREAVSSGNYESPTLKTEVISRRLLMAVVPSAGNTGNDSNYNPPDYNAYFLHLLQENQQINIFVNDWSREHSTEEQAEARHRQYMNLIYTEAELHIRSLEAHADAEHARRLGFIQQSTSVLINQMNTEMTVFKSEAEQFRSSLLRSELISHEEKQAAQQLTSRNAALNTQALHYQTALRHNELQTAQLRTSFDENRTTLLEYLAERFEEKLQWEENESNYRLSVEEQQHDDLVSDLMDQNAELQAEVQSLRLEYAEHRASPTQVGAPLGSGVGEIPLGDSDNLSPPQGGANHSAVAFQGPQGSNASWMPALPDPRVVPKELEGILGNPQVFSLSGGPKAKDSEAQEVQKLFEEPVEQKPIEVPKTESPHDSLVSALKAAIGKKDDDDKPRVKEAEVIRLPGFPNPESYRSWKISVREAVRAASDRPDEAFNWVQEVYEKTATTSSEALRTTGKFLTLDTKILNALSVVAKGELNRQIINYKESEAAAGRAVRGRQVLFMFEQFFKTNEAAGSLYSVEDLLKVKLVRDDLSTFIHNWESVIAGLNHQPEETTLRDILLRELRNSSKLRCDLEVYDRAKGDKDGKQRANSPAKRRRPSKKRGKSADKKATCCLSANATLTGEPSNHAEGVKFALAARKGEAGPRDHWVVDEDKGVCVRVHQKFRTSVYVPQPDHCPVPFWRLKGNAQASMYPKENSAFFVEKEYNFKSGELQKPVERWIGTTTFRLKPKCMKAKFASRHETIDIALEGEGWSFVKPKRLWTFRYAQNEDCPKSDPSDLNDALESATYLESAVTGMSQGIDLKCKYKCRNRDGFCVHCKCAAPIPVIATPARVNGSNLEIIADTGSEEDLISHSDLDVHFKERAKQIPSNAVSLITANGPVEADTKNEVHVEALDQPLQFVLLPNTFSAKCEATFPYLATEVPWEIRFGESFNGKKIPFGAKILYWAPPKQKTPQRSKFAGTGIEGIFLGYHIQPGFVFKTEYLVAPLYEIHNAIKNDAFKVFRTKRLETLEGDFVYPLADAEHEPSKPPDLDDQHHNVIEDRNPHPPTEEGGKDLFGDINFDGDPLSEFYKPGEIQEQFGDLFDDVDNPPLEDAEDIAARKGESEETSKAKKRAALLDDVPHSIKRNLATVSAPAPPHGYFWNGECLIKKKGNSRPDSIDNMSWRNMSKRQRAEAVVEHERKVQAVYEAEYEAAVNAVPAMPVLTGKSEEHRERLLPLLHKKLLEISSDMYAVVAKVLSPKEVSTNPAAQAALDKEWQKLVDKGCWVEKKVREYEAVASEAKKDNAKVHFGNIFEIGTLKGAELKEGDPNRKYKGRSVFQGNKVVDENSDHALFAEMSSSPASMEAGKILDVFGSQPGYTIQQADAKQAYTQALFTGIATWVRLPRNRWPKSWKGMKDPVVPLKLALYGHPDSGGIWEKHCETQLKKVGFEAVLTDIWKSVFYHPVKKLLLVVYVDDFNLLVPRITSRYFGCMHRHEHGLMLPKDAHPFRHVFEPESKTATPARTEDYWDIDPENLLAVRHHNYPRRRLYVPNEDDARIFPNIGPRRYTVVAKSDKCISDNSNHSRDRNLKEWWSGETYFDLAGRDKESFELAVAATRKGKPIRNKSEAKKEVKQSKFVTPSQDQKEKPGVMFKPVTRVTYDMKDFLDSCVDRYCELAKVDRKTLKPAATPFHEHRTARPITGEEEKAVEDFAKSALESKKLDFPTFEKLACQSVGAIGEDEFVRVNTSEPDRKGVLDVMKQILATSTVHSDYMCFGPSTEQRMLEEAYQGVSTQCAAQIALTNSEAQVPNLIQMTYISDEGLAKLKPTARLSPKRIKVLILVSDSSTALCSSNRKGKLTKGDLTNEVDHVASSCGYLHTYYSMCWGKTLSWLAWQVEEHLKTAAQVYPDALVDIVVWWAGNEISGQWGCIPTRIAQVAAYRDGAATTEQVAKKIRRAADSLAARKGEPGNEIGFIKIIGKVDSEMFQLQNAYDDFNEAMFTEFANRGLQTQSATTCVGSLELYDAFHASENEHNREVFTAYLHATLAVSRAEWLAECMQIAIRPLRRQYKHVEPNNAGNPAATKALRDWQAEKEKIRTAKEGIPIRRAHTEITEEEKAWEQPDVAKAADLTTLPTTPPPDKAIREDVPDFGPTTTVENIADCINDVVVQDAEGNVSYQLPSDVDLVDDGDYDVPIQSSMGRVIEDPTPKKAAPTRKSDQEEDILRREMFVDHSAPQGVASSSDSSAQEYFYNGVAHRMLPLNPQDIRGDAEVKFNHGDLKFLSLLLRGHELEQHGLVFDKGCWTDVDKLLDRFNYCRQRRWGVRQLLRAAKADKKGRIRLLGIDVPMKDTIGQPLFPVRIRIAQGHNARLVNNEEADYLLATAWYSNLNQEEAESTTAPPSAAWNPSSKAMAAGCEFFVTDSDGTLTRNTVPPDCIVSAVDTSKKDQPLYVAESTEATLAGEPAFRAKRDYEEAASSSSKAPPVAKAPVIKPTAAKTSAPKPTAKKMPTNKMPVDDIADAEVPDASMEFDAATREGEPSAAADVESDTTDAGEDDPYPLGSFPCANCQAIVAKGMLFCLRCKAPQTDESSKVTKKFFENKGLRLRLLATAAAGARKPVENLISADFRQLNASTKKRGQMSAEATIIRDAKDRVTRATKLNFSSVASRWKLDEQFQKRMMAEGRCSEDMHRFDFIAKACLPDPGRTEAIAPGKLVYYAHCEVEPLRTLRLTDDVCSVPIGFTYMGAFLPPRLYAEIVMHTPDARRILTFDGEVSITGRTNVEVREELKHILNDSLVSAETQAAHTERLAEQNRQITARHRNTPKASIPAAAPTYQGYTQAQWDEWNRSQGRRYTKAEWVGTIPCALFSHENLWPLAGFYKGGANFNLEEPQKLAAYLKYADIRLLRVEYLYELLREKRLLPRRQEEWGLVRHEEVSEWAAGTRDAMLFSVSHAWETREHPDPCGDQLNRLVSGLSLYDDAYVSDIWVFYDYVSLFQYERQTDAEYESFRRALSHMHMCYAHECNWTVRLEALTPDDVWDAALQNSEHLVMVYDDKSKTVRGHPLKELVFNRTPFRNRGWCQAEVAWSACRSRSEQNQRIDAPGFQVNAVNSESELTGKVPMAPEVFQEDMRRVAFTHRSDAEAVQKLHRDVYYEKVPACEEAVLTNLPEGELGRLAKALKDYRKLKVLRLRNVEVGEAEAEEFCKELGLNDTITKLEIQALADALKSNCTVTHVDLSNNWIRDECAKALADALKSNPTIIRIDLAGNAIRGKGVKADEEEVDLSSLKLAPDLRDAVTEHMPKLRELYKALPARLREPEDETDAPMTLTNFLSIVQPSRLQSFLRELNTVKIEASVLRDLDSAMLGDLIQSPAQFLQNREEERARRELGTWQQSGHSPLPVVRLYFVGQGRAGKTTTLRRLKGEQPRADEISTFGVDIWAGEAGTDLNPTWKESETLLYDYTAEQFLHKDRKPRQAPAIKRAGSMSSMKTPQNRSISDYSDKHREMPLASARPSIRRAVPARDDEPDQKDYAVKGDGHNMTATKKGEPLVARPIGDWLVKKLADAAKNSSEEDAALQPRLQCWDLPGQEVYALCNLLYFQKRGIYVVFCDTSLDMEEAWHHLKFWLWAVARYAVDTNLESDDRAPPVLVVGTKWSQRHGTFNAEEINRRIDGLLPQLPRLRQQLQRVNTGSGWLHRVENFGSDSEKYIQPLRDRLQDLARDALTPEPEWLQSHQQEGTDAPQHVGIQAKTYPVSWLHAHELLTALAAPFKLTVNRTSLEEILPIHALPGTAVLTKNLTGKHATLGQDFVVPASSHVCLKTPADRDDDDPTDSISIEVHCTSLRLDQLEATLTGMQPSGVAKKHVPQLLNLLHALGVLFWYNKPGLHDHVLLNVRQVALALASLMSLRYWDESAFEHSEEHKQSIDSVSWRMPKDVYRFKTTGVVTWKLLECLWEENSPEERRIMAEVMLSKGIIQRRRMQDEFTVPCCLPLAHLPDPHPAECTVGYIDVDGFISPNLFPEIAHRLCELKLQAGAGADHSRLRPGAPQIFRNRLEFRLDGSTLVSVSLFPASGSQFRMLRVAVTGATEDLAQEELSKTASELSSIMGFETELKPMTAEELKKHKCLQHVDWADIQDAESFIRCTPCLKRGCKPQCKFCRLSALVEERFVADLSEDLRQVVDQCSLQSLCRPDGSFRFSQMIFPGDVDLEEYLIVDVGQGVKAVAAAPEAEDRQEAAHKLQRLLRKLCEKFERGGKSGLPAVYWGGLKAGGLAQNLWRGGKSPAWPTVYWGGLKAGGLVWSVPDVLNGSRQDNKGKVVRLQDVLTDEKRAAKLDFYAKTDLYKTENTSPQARYVEVTNVIRFGYISGNGLIHPVTPEKDFLGAVEGCMREYSGPHPKAMKLATQMQPDYASAKRLWERSAFLAQREIDLEKHLWTRKKELPDDAFNDALADLPALRESLQDVERLLADLQHHQHRGPQSESETAEGLRCVQDVIQRLETVTSKHCLGCVGQKKTTLVEKVLQEVQELLEACVELVLMNQLGSSWHFPHRLVEPLHDKWDFVSDHLPVGAGLRKGALGPGKELYVSMERVRQIVDAVKTMLDRQSEMPKAIVCLQGCWPELLIELERALLDLHFAVCRTGRESSQKNQEAIIFDSKSIELNEDAFNIFQPYTDATDKVHAVAVGSFKLHDDSGDASLLRIVTTHLPDIPYGPALKEFCNCIMEQLEDVARIPTFLLASLSFSDQVIEAWMRHKFRMEDVKFAEIPYPTNIHQVRALKADEVLPELQKHADLLRYRKTELKKMIDGCEGNGLTAAPMRRGAAHDGEFLAEKLVKQLLGLGSNTAVDAALVPALRPYVQGLPVHLAETAALIETRPPSHESARESLSQLSEHLRSLQAKLGALGSEQEAEATEDAEAAAARRCLEELQSRLEAIEASEDGALAPKALEMIIGAKELLEGCASLMLVNRMGSFEHFQSSLSEPLHDLWDFASDHPPVGAKIVLKGSGFGALNLASFNVLNMHYMKFIDTDWQGLKGSKMQQSPAEQRAEELVSVILRILHHPSHPKAVLCLQECWPEFLNLLEAKFRAQGCSMRCTGDRSQKNQEAIVYNSAYVELVDFHCLQEPFPSDPKKVIAVACFKLQGCDEASNGQLRIVTTHLPGMPYGPACREFSDALSSWIRADGRIPTILMGDLNFPEEVIRPLLKHFGRLKDVHFAAIPYPTNVSQASLLPKRIDCIASLSPSDVLEVAALGADEVLHGLQPQVDLLRFRCIELRRQRGVCSRIWEQAGRLLAAACLLLGRDCRGSKNKTSQVTSAAG</sequence>
<dbReference type="InterPro" id="IPR032675">
    <property type="entry name" value="LRR_dom_sf"/>
</dbReference>
<dbReference type="SUPFAM" id="SSF56399">
    <property type="entry name" value="ADP-ribosylation"/>
    <property type="match status" value="1"/>
</dbReference>
<dbReference type="InterPro" id="IPR001611">
    <property type="entry name" value="Leu-rich_rpt"/>
</dbReference>
<keyword evidence="4" id="KW-0175">Coiled coil</keyword>
<feature type="region of interest" description="Disordered" evidence="5">
    <location>
        <begin position="1674"/>
        <end position="1698"/>
    </location>
</feature>
<evidence type="ECO:0000256" key="3">
    <source>
        <dbReference type="ARBA" id="ARBA00023212"/>
    </source>
</evidence>
<organism evidence="6 7">
    <name type="scientific">Symbiodinium microadriaticum</name>
    <name type="common">Dinoflagellate</name>
    <name type="synonym">Zooxanthella microadriatica</name>
    <dbReference type="NCBI Taxonomy" id="2951"/>
    <lineage>
        <taxon>Eukaryota</taxon>
        <taxon>Sar</taxon>
        <taxon>Alveolata</taxon>
        <taxon>Dinophyceae</taxon>
        <taxon>Suessiales</taxon>
        <taxon>Symbiodiniaceae</taxon>
        <taxon>Symbiodinium</taxon>
    </lineage>
</organism>
<feature type="region of interest" description="Disordered" evidence="5">
    <location>
        <begin position="650"/>
        <end position="679"/>
    </location>
</feature>
<feature type="compositionally biased region" description="Acidic residues" evidence="5">
    <location>
        <begin position="2596"/>
        <end position="2607"/>
    </location>
</feature>
<dbReference type="SUPFAM" id="SSF52047">
    <property type="entry name" value="RNI-like"/>
    <property type="match status" value="1"/>
</dbReference>
<feature type="coiled-coil region" evidence="4">
    <location>
        <begin position="4924"/>
        <end position="4982"/>
    </location>
</feature>
<dbReference type="PANTHER" id="PTHR24107">
    <property type="entry name" value="YNEIN REGULATORY COMPLEX SUBUNIT 5"/>
    <property type="match status" value="1"/>
</dbReference>
<evidence type="ECO:0000313" key="7">
    <source>
        <dbReference type="Proteomes" id="UP000186817"/>
    </source>
</evidence>
<dbReference type="Gene3D" id="3.80.10.10">
    <property type="entry name" value="Ribonuclease Inhibitor"/>
    <property type="match status" value="1"/>
</dbReference>
<feature type="compositionally biased region" description="Basic and acidic residues" evidence="5">
    <location>
        <begin position="12"/>
        <end position="21"/>
    </location>
</feature>
<comment type="subcellular location">
    <subcellularLocation>
        <location evidence="1">Cytoplasm</location>
        <location evidence="1">Cytoskeleton</location>
    </subcellularLocation>
</comment>
<dbReference type="Pfam" id="PF13516">
    <property type="entry name" value="LRR_6"/>
    <property type="match status" value="1"/>
</dbReference>
<feature type="region of interest" description="Disordered" evidence="5">
    <location>
        <begin position="3568"/>
        <end position="3593"/>
    </location>
</feature>
<dbReference type="SUPFAM" id="SSF52540">
    <property type="entry name" value="P-loop containing nucleoside triphosphate hydrolases"/>
    <property type="match status" value="1"/>
</dbReference>
<feature type="compositionally biased region" description="Basic residues" evidence="5">
    <location>
        <begin position="663"/>
        <end position="673"/>
    </location>
</feature>
<feature type="compositionally biased region" description="Basic and acidic residues" evidence="5">
    <location>
        <begin position="3570"/>
        <end position="3587"/>
    </location>
</feature>
<dbReference type="Gene3D" id="3.60.10.10">
    <property type="entry name" value="Endonuclease/exonuclease/phosphatase"/>
    <property type="match status" value="1"/>
</dbReference>
<dbReference type="GO" id="GO:0005856">
    <property type="term" value="C:cytoskeleton"/>
    <property type="evidence" value="ECO:0007669"/>
    <property type="project" value="UniProtKB-SubCell"/>
</dbReference>
<feature type="region of interest" description="Disordered" evidence="5">
    <location>
        <begin position="1091"/>
        <end position="1123"/>
    </location>
</feature>
<keyword evidence="2" id="KW-0963">Cytoplasm</keyword>
<feature type="region of interest" description="Disordered" evidence="5">
    <location>
        <begin position="1"/>
        <end position="33"/>
    </location>
</feature>
<dbReference type="OrthoDB" id="444633at2759"/>
<gene>
    <name evidence="6" type="primary">NLRC3</name>
    <name evidence="6" type="ORF">AK812_SmicGene28578</name>
</gene>
<dbReference type="Proteomes" id="UP000186817">
    <property type="component" value="Unassembled WGS sequence"/>
</dbReference>
<reference evidence="6 7" key="1">
    <citation type="submission" date="2016-02" db="EMBL/GenBank/DDBJ databases">
        <title>Genome analysis of coral dinoflagellate symbionts highlights evolutionary adaptations to a symbiotic lifestyle.</title>
        <authorList>
            <person name="Aranda M."/>
            <person name="Li Y."/>
            <person name="Liew Y.J."/>
            <person name="Baumgarten S."/>
            <person name="Simakov O."/>
            <person name="Wilson M."/>
            <person name="Piel J."/>
            <person name="Ashoor H."/>
            <person name="Bougouffa S."/>
            <person name="Bajic V.B."/>
            <person name="Ryu T."/>
            <person name="Ravasi T."/>
            <person name="Bayer T."/>
            <person name="Micklem G."/>
            <person name="Kim H."/>
            <person name="Bhak J."/>
            <person name="Lajeunesse T.C."/>
            <person name="Voolstra C.R."/>
        </authorList>
    </citation>
    <scope>NUCLEOTIDE SEQUENCE [LARGE SCALE GENOMIC DNA]</scope>
    <source>
        <strain evidence="6 7">CCMP2467</strain>
    </source>
</reference>
<dbReference type="InterPro" id="IPR052410">
    <property type="entry name" value="DRC5"/>
</dbReference>
<evidence type="ECO:0000256" key="5">
    <source>
        <dbReference type="SAM" id="MobiDB-lite"/>
    </source>
</evidence>
<feature type="compositionally biased region" description="Polar residues" evidence="5">
    <location>
        <begin position="3534"/>
        <end position="3548"/>
    </location>
</feature>
<dbReference type="SUPFAM" id="SSF56219">
    <property type="entry name" value="DNase I-like"/>
    <property type="match status" value="1"/>
</dbReference>
<evidence type="ECO:0000256" key="1">
    <source>
        <dbReference type="ARBA" id="ARBA00004245"/>
    </source>
</evidence>
<feature type="compositionally biased region" description="Basic and acidic residues" evidence="5">
    <location>
        <begin position="1676"/>
        <end position="1686"/>
    </location>
</feature>
<protein>
    <submittedName>
        <fullName evidence="6">Protein NLRC3</fullName>
    </submittedName>
</protein>
<feature type="compositionally biased region" description="Low complexity" evidence="5">
    <location>
        <begin position="2526"/>
        <end position="2563"/>
    </location>
</feature>
<dbReference type="InterPro" id="IPR036691">
    <property type="entry name" value="Endo/exonu/phosph_ase_sf"/>
</dbReference>
<feature type="compositionally biased region" description="Basic and acidic residues" evidence="5">
    <location>
        <begin position="48"/>
        <end position="74"/>
    </location>
</feature>
<evidence type="ECO:0000256" key="2">
    <source>
        <dbReference type="ARBA" id="ARBA00022490"/>
    </source>
</evidence>
<proteinExistence type="predicted"/>
<feature type="region of interest" description="Disordered" evidence="5">
    <location>
        <begin position="48"/>
        <end position="86"/>
    </location>
</feature>
<dbReference type="InterPro" id="IPR027417">
    <property type="entry name" value="P-loop_NTPase"/>
</dbReference>
<feature type="region of interest" description="Disordered" evidence="5">
    <location>
        <begin position="2522"/>
        <end position="2563"/>
    </location>
</feature>
<dbReference type="Gene3D" id="3.40.50.300">
    <property type="entry name" value="P-loop containing nucleotide triphosphate hydrolases"/>
    <property type="match status" value="1"/>
</dbReference>
<keyword evidence="7" id="KW-1185">Reference proteome</keyword>
<name>A0A1Q9D457_SYMMI</name>
<feature type="region of interest" description="Disordered" evidence="5">
    <location>
        <begin position="3520"/>
        <end position="3550"/>
    </location>
</feature>
<feature type="region of interest" description="Disordered" evidence="5">
    <location>
        <begin position="2582"/>
        <end position="2607"/>
    </location>
</feature>
<keyword evidence="3" id="KW-0206">Cytoskeleton</keyword>
<dbReference type="PANTHER" id="PTHR24107:SF2">
    <property type="entry name" value="NLR FAMILY CARD DOMAIN CONTAINING 3"/>
    <property type="match status" value="1"/>
</dbReference>